<dbReference type="GO" id="GO:0022857">
    <property type="term" value="F:transmembrane transporter activity"/>
    <property type="evidence" value="ECO:0007669"/>
    <property type="project" value="InterPro"/>
</dbReference>
<evidence type="ECO:0000313" key="9">
    <source>
        <dbReference type="EMBL" id="NNU40345.1"/>
    </source>
</evidence>
<evidence type="ECO:0000256" key="2">
    <source>
        <dbReference type="ARBA" id="ARBA00007935"/>
    </source>
</evidence>
<feature type="transmembrane region" description="Helical" evidence="8">
    <location>
        <begin position="163"/>
        <end position="184"/>
    </location>
</feature>
<feature type="transmembrane region" description="Helical" evidence="8">
    <location>
        <begin position="133"/>
        <end position="151"/>
    </location>
</feature>
<evidence type="ECO:0000256" key="4">
    <source>
        <dbReference type="ARBA" id="ARBA00022475"/>
    </source>
</evidence>
<dbReference type="GO" id="GO:0033214">
    <property type="term" value="P:siderophore-iron import into cell"/>
    <property type="evidence" value="ECO:0007669"/>
    <property type="project" value="TreeGrafter"/>
</dbReference>
<dbReference type="PANTHER" id="PTHR30472">
    <property type="entry name" value="FERRIC ENTEROBACTIN TRANSPORT SYSTEM PERMEASE PROTEIN"/>
    <property type="match status" value="1"/>
</dbReference>
<reference evidence="9 10" key="1">
    <citation type="submission" date="2020-02" db="EMBL/GenBank/DDBJ databases">
        <authorList>
            <person name="Sun Q."/>
        </authorList>
    </citation>
    <scope>NUCLEOTIDE SEQUENCE [LARGE SCALE GENOMIC DNA]</scope>
    <source>
        <strain evidence="9 10">CCBAU 03386</strain>
    </source>
</reference>
<feature type="transmembrane region" description="Helical" evidence="8">
    <location>
        <begin position="251"/>
        <end position="278"/>
    </location>
</feature>
<evidence type="ECO:0000256" key="6">
    <source>
        <dbReference type="ARBA" id="ARBA00022989"/>
    </source>
</evidence>
<feature type="transmembrane region" description="Helical" evidence="8">
    <location>
        <begin position="204"/>
        <end position="226"/>
    </location>
</feature>
<dbReference type="SUPFAM" id="SSF81345">
    <property type="entry name" value="ABC transporter involved in vitamin B12 uptake, BtuC"/>
    <property type="match status" value="1"/>
</dbReference>
<evidence type="ECO:0000256" key="7">
    <source>
        <dbReference type="ARBA" id="ARBA00023136"/>
    </source>
</evidence>
<dbReference type="Gene3D" id="1.10.3470.10">
    <property type="entry name" value="ABC transporter involved in vitamin B12 uptake, BtuC"/>
    <property type="match status" value="1"/>
</dbReference>
<evidence type="ECO:0000256" key="8">
    <source>
        <dbReference type="SAM" id="Phobius"/>
    </source>
</evidence>
<evidence type="ECO:0000256" key="1">
    <source>
        <dbReference type="ARBA" id="ARBA00004651"/>
    </source>
</evidence>
<feature type="transmembrane region" description="Helical" evidence="8">
    <location>
        <begin position="105"/>
        <end position="127"/>
    </location>
</feature>
<dbReference type="Proteomes" id="UP000519972">
    <property type="component" value="Unassembled WGS sequence"/>
</dbReference>
<keyword evidence="3" id="KW-0813">Transport</keyword>
<name>A0A7Y3WH41_9HYPH</name>
<dbReference type="PANTHER" id="PTHR30472:SF1">
    <property type="entry name" value="FE(3+) DICITRATE TRANSPORT SYSTEM PERMEASE PROTEIN FECC-RELATED"/>
    <property type="match status" value="1"/>
</dbReference>
<feature type="transmembrane region" description="Helical" evidence="8">
    <location>
        <begin position="73"/>
        <end position="93"/>
    </location>
</feature>
<keyword evidence="7 8" id="KW-0472">Membrane</keyword>
<keyword evidence="6 8" id="KW-1133">Transmembrane helix</keyword>
<dbReference type="RefSeq" id="WP_171377821.1">
    <property type="nucleotide sequence ID" value="NZ_JABFCN010000049.1"/>
</dbReference>
<dbReference type="GO" id="GO:0005886">
    <property type="term" value="C:plasma membrane"/>
    <property type="evidence" value="ECO:0007669"/>
    <property type="project" value="UniProtKB-SubCell"/>
</dbReference>
<dbReference type="CDD" id="cd06550">
    <property type="entry name" value="TM_ABC_iron-siderophores_like"/>
    <property type="match status" value="1"/>
</dbReference>
<comment type="caution">
    <text evidence="9">The sequence shown here is derived from an EMBL/GenBank/DDBJ whole genome shotgun (WGS) entry which is preliminary data.</text>
</comment>
<organism evidence="9 10">
    <name type="scientific">Rhizobium sophorae</name>
    <dbReference type="NCBI Taxonomy" id="1535242"/>
    <lineage>
        <taxon>Bacteria</taxon>
        <taxon>Pseudomonadati</taxon>
        <taxon>Pseudomonadota</taxon>
        <taxon>Alphaproteobacteria</taxon>
        <taxon>Hyphomicrobiales</taxon>
        <taxon>Rhizobiaceae</taxon>
        <taxon>Rhizobium/Agrobacterium group</taxon>
        <taxon>Rhizobium</taxon>
    </lineage>
</organism>
<gene>
    <name evidence="9" type="ORF">G9X64_28460</name>
</gene>
<comment type="subcellular location">
    <subcellularLocation>
        <location evidence="1">Cell membrane</location>
        <topology evidence="1">Multi-pass membrane protein</topology>
    </subcellularLocation>
</comment>
<evidence type="ECO:0000313" key="10">
    <source>
        <dbReference type="Proteomes" id="UP000519972"/>
    </source>
</evidence>
<proteinExistence type="inferred from homology"/>
<feature type="transmembrane region" description="Helical" evidence="8">
    <location>
        <begin position="21"/>
        <end position="41"/>
    </location>
</feature>
<dbReference type="InterPro" id="IPR037294">
    <property type="entry name" value="ABC_BtuC-like"/>
</dbReference>
<accession>A0A7Y3WH41</accession>
<sequence>MSTVSTSTGPAPAHVRSARSLAALTLVAAIIVILASVHAGIGARPVAPATLFRAVFAYDSHNFEHQILVKLRLARLAATLLVGVSLGIAGLLLQSLLRNPLGEPHILGLNAGASFAVVLSSSLPFLAEGIGRPLIGALGAGALFALVIAIASAGRSGLTMLKVTFCGIALSALASSLTSAILILDEETLQEMRLWLAGDLAGIGYGPIAGALLPCLLGAGLAFLIAPRLNALALGDAAATGLGVPVRSTRLVGLSATALLCGAAVSVAGPIGFIGLIVPNAARWLAGGDLRFALPLSALCGAALLLAADIAARMVASPQELATGIMTAAVGAPVFIFAVSRYLR</sequence>
<evidence type="ECO:0000256" key="3">
    <source>
        <dbReference type="ARBA" id="ARBA00022448"/>
    </source>
</evidence>
<comment type="similarity">
    <text evidence="2">Belongs to the binding-protein-dependent transport system permease family. FecCD subfamily.</text>
</comment>
<feature type="transmembrane region" description="Helical" evidence="8">
    <location>
        <begin position="324"/>
        <end position="343"/>
    </location>
</feature>
<evidence type="ECO:0000256" key="5">
    <source>
        <dbReference type="ARBA" id="ARBA00022692"/>
    </source>
</evidence>
<dbReference type="EMBL" id="JABFCN010000049">
    <property type="protein sequence ID" value="NNU40345.1"/>
    <property type="molecule type" value="Genomic_DNA"/>
</dbReference>
<keyword evidence="4" id="KW-1003">Cell membrane</keyword>
<protein>
    <submittedName>
        <fullName evidence="9">Iron ABC transporter permease</fullName>
    </submittedName>
</protein>
<dbReference type="AlphaFoldDB" id="A0A7Y3WH41"/>
<feature type="transmembrane region" description="Helical" evidence="8">
    <location>
        <begin position="290"/>
        <end position="312"/>
    </location>
</feature>
<keyword evidence="5 8" id="KW-0812">Transmembrane</keyword>
<dbReference type="InterPro" id="IPR000522">
    <property type="entry name" value="ABC_transptr_permease_BtuC"/>
</dbReference>
<dbReference type="Pfam" id="PF01032">
    <property type="entry name" value="FecCD"/>
    <property type="match status" value="1"/>
</dbReference>
<keyword evidence="10" id="KW-1185">Reference proteome</keyword>